<sequence length="170" mass="18347">MLVRLPSLLLRGVKPPLTMNTDNLNLFGRSAKQDYVNSLTEPVLPGSLGNAVWNFPSNVNSANYIKRQVVKSVLEGKIQSIDLSDEDLATATMVIDEYGEPAALLPRKWADDSVPRPTTADLLTSAESEAATAISGSTSAATAAAQRTTESSVPLETGHGHGHRHQRRQW</sequence>
<feature type="region of interest" description="Disordered" evidence="1">
    <location>
        <begin position="133"/>
        <end position="170"/>
    </location>
</feature>
<reference evidence="2" key="1">
    <citation type="submission" date="2023-08" db="EMBL/GenBank/DDBJ databases">
        <title>Black Yeasts Isolated from many extreme environments.</title>
        <authorList>
            <person name="Coleine C."/>
            <person name="Stajich J.E."/>
            <person name="Selbmann L."/>
        </authorList>
    </citation>
    <scope>NUCLEOTIDE SEQUENCE</scope>
    <source>
        <strain evidence="2">CCFEE 5401</strain>
    </source>
</reference>
<evidence type="ECO:0000313" key="2">
    <source>
        <dbReference type="EMBL" id="KAK5113992.1"/>
    </source>
</evidence>
<proteinExistence type="predicted"/>
<dbReference type="Proteomes" id="UP001310890">
    <property type="component" value="Unassembled WGS sequence"/>
</dbReference>
<comment type="caution">
    <text evidence="2">The sequence shown here is derived from an EMBL/GenBank/DDBJ whole genome shotgun (WGS) entry which is preliminary data.</text>
</comment>
<evidence type="ECO:0000256" key="1">
    <source>
        <dbReference type="SAM" id="MobiDB-lite"/>
    </source>
</evidence>
<name>A0AAN7YHC9_9PEZI</name>
<feature type="compositionally biased region" description="Low complexity" evidence="1">
    <location>
        <begin position="133"/>
        <end position="152"/>
    </location>
</feature>
<dbReference type="EMBL" id="JAVRRL010000020">
    <property type="protein sequence ID" value="KAK5113992.1"/>
    <property type="molecule type" value="Genomic_DNA"/>
</dbReference>
<gene>
    <name evidence="2" type="ORF">LTR62_003115</name>
</gene>
<dbReference type="AlphaFoldDB" id="A0AAN7YHC9"/>
<protein>
    <submittedName>
        <fullName evidence="2">Uncharacterized protein</fullName>
    </submittedName>
</protein>
<evidence type="ECO:0000313" key="3">
    <source>
        <dbReference type="Proteomes" id="UP001310890"/>
    </source>
</evidence>
<accession>A0AAN7YHC9</accession>
<organism evidence="2 3">
    <name type="scientific">Meristemomyces frigidus</name>
    <dbReference type="NCBI Taxonomy" id="1508187"/>
    <lineage>
        <taxon>Eukaryota</taxon>
        <taxon>Fungi</taxon>
        <taxon>Dikarya</taxon>
        <taxon>Ascomycota</taxon>
        <taxon>Pezizomycotina</taxon>
        <taxon>Dothideomycetes</taxon>
        <taxon>Dothideomycetidae</taxon>
        <taxon>Mycosphaerellales</taxon>
        <taxon>Teratosphaeriaceae</taxon>
        <taxon>Meristemomyces</taxon>
    </lineage>
</organism>
<feature type="compositionally biased region" description="Basic residues" evidence="1">
    <location>
        <begin position="160"/>
        <end position="170"/>
    </location>
</feature>